<keyword evidence="4" id="KW-0479">Metal-binding</keyword>
<proteinExistence type="inferred from homology"/>
<evidence type="ECO:0000259" key="14">
    <source>
        <dbReference type="PROSITE" id="PS50089"/>
    </source>
</evidence>
<sequence>MSGRCRKNVKQNAADDVGKSAEKQSRETYKTDRQKVVQKLALKSNRYIEEFAKYMAVLDEEDHNSRRKRRRKNNEEEELNTGMKKKGQDQKRRNNTRENVEYDLQEIVPWYNEKELNTALKNKGQAQKRNKNTREDIESKKDDPQEIAVLAEEEQLNTGTKKWGQARKRSKNKRENVESQKGNQEKTVSESYSVENGGESAEEGGRGQEEKEKKIVEDNSLQDNASKPRQRNRKGNEIASNMCHQCQRNDKGRVVRCTSCKTKRYCVPCMNTWYPGMSEVAFEESCPACRQNCNCKACLRLDGPIRALKNSYCMISEEEKIQYSKLIVQKLLPFLRRFNTEQVMEMEIEAKIQGVPVSELMLPKAKCRRSERIHCNNCKTSIFDLRRNCSSCSYVLCLTCCRDLRDGIYKGGEEEVIMKFTDNGVAYLHGDVRLDARTPISRRPRFSKKMVDNDSVGDAKFAFGMEPADDGGLLPENSGYPAGEWKCNEDGSIPCPPENFGGCVKGVLELKCLTSKSKSLISELLEEAEDISKRLELEYMHEMPQESCLCMRSMDENDMQKSKLRKAAFREDSNDNYLYCPAAKDLQQEDLKHFQCHWLKGEPAIVGNVLETMSGLSWEPMVMWRACRQIKSINHPLHLNVSAINCLDWCEVEVNIHQFFMGYMEGRFDSAGWPQILQLKDWPSSDFFNERSPRHCAEFVRSLPFKEYTNPQNGYLNLAVKLPSGYLMPGTRPKTYIAYGVPEELGRGDSVTKLHCDMSDSVNVLTHTQGINLTPEQLSRIEKLKRKHVAQDNWELQTTEEDHKYEIKTSSKFNEDQPLLDEIDGGALWDIFRRQDIPKLEEYLRKHFKEFRHINCCRIPQVIHPIHDQTFYLTKDHKNNLKDECGIEPWTFVQKLGDAVFIPAGCPYQVRNLKSCINVALCFVSPENVGECIRVTEEFRKLPQDHVAKEDKLEVKKMIFHAMTDAVCELGMRSQNNSKMDGVKSLSSMSSSTPVNKVQDAMPQASPQRSLDIVKQSEDMAQARRKSSAIENELARTVQIDCGSPVSSHLLSAEKAMPHARRKSSAIKNELVRTTQTDCGKPVSSHLLSAEKAMPHARRKSSAIKNELVRTTQTDCGKPVSSHLLSAEKAMPQTRRKSPAIKNELVRTAETDCGSLVSSHLLSAEKAMPHARRKSSAIENELVRTAQPDCGSPVSNHLLSAEKAMPQARRKSSAIKNELVRTAQTDCGKPVSSHLLSAEKAMPQARRKSSAIENELVRTVQTDCGKPVSSHLLSAENAMPQATQQRSLDIVRQSEDMAHARRKSSASENELVRTVETDCGSPVLSHLLSAEKVMPQARRKSSAIENELVRTAQTDCGSPVSNHLLSAEKAMPQARRKSSGIEIELVRTVQPDCGCPISSHFLSAEKATPQARRKSSAIENEMVRTTQTDCGKPVSSHLLSAEKARPQATLPTSLDILGQSEDMPPGMKISSVSDNELVRTPQVDCRGPGSGQLFSARKAMLQEPPPASSDIVGPLEDSAPGQRKISSEIENELVRTLQADCRSPVLSPFSVVKATLQATPPASSDTVGPLEDMVPGQRKMSSDIENATTPQADCRNSFCSHFLSLEKDRPEESTSVPNQNRTPTIIQDVNSTFHKVESFLKSIPKDHFRSLLGTPNSNLESAKETVKHFVGGPLKMLVDRANEKVLKEAISLLNENLSSFTDEQARLLVKIKHIFPSMVQDLRDASQTESSCQDFFIDLEKHRKTLDDLRNTDMELKLKYDQEEAEEKEMETMLMFLRKRKAEILEKRHELSVKANHTMSSAEVKAGKIEDTKILLVKAKEKIDNLKRQWSVLKPLHL</sequence>
<dbReference type="GO" id="GO:0008270">
    <property type="term" value="F:zinc ion binding"/>
    <property type="evidence" value="ECO:0007669"/>
    <property type="project" value="UniProtKB-KW"/>
</dbReference>
<dbReference type="PROSITE" id="PS51184">
    <property type="entry name" value="JMJC"/>
    <property type="match status" value="1"/>
</dbReference>
<comment type="subcellular location">
    <subcellularLocation>
        <location evidence="2">Nucleus</location>
    </subcellularLocation>
</comment>
<evidence type="ECO:0000256" key="8">
    <source>
        <dbReference type="ARBA" id="ARBA00023004"/>
    </source>
</evidence>
<dbReference type="Proteomes" id="UP001627284">
    <property type="component" value="Unassembled WGS sequence"/>
</dbReference>
<organism evidence="16 17">
    <name type="scientific">Solanum stoloniferum</name>
    <dbReference type="NCBI Taxonomy" id="62892"/>
    <lineage>
        <taxon>Eukaryota</taxon>
        <taxon>Viridiplantae</taxon>
        <taxon>Streptophyta</taxon>
        <taxon>Embryophyta</taxon>
        <taxon>Tracheophyta</taxon>
        <taxon>Spermatophyta</taxon>
        <taxon>Magnoliopsida</taxon>
        <taxon>eudicotyledons</taxon>
        <taxon>Gunneridae</taxon>
        <taxon>Pentapetalae</taxon>
        <taxon>asterids</taxon>
        <taxon>lamiids</taxon>
        <taxon>Solanales</taxon>
        <taxon>Solanaceae</taxon>
        <taxon>Solanoideae</taxon>
        <taxon>Solaneae</taxon>
        <taxon>Solanum</taxon>
    </lineage>
</organism>
<evidence type="ECO:0000256" key="3">
    <source>
        <dbReference type="ARBA" id="ARBA00006801"/>
    </source>
</evidence>
<feature type="domain" description="JmjC" evidence="15">
    <location>
        <begin position="711"/>
        <end position="940"/>
    </location>
</feature>
<comment type="cofactor">
    <cofactor evidence="1">
        <name>Fe(2+)</name>
        <dbReference type="ChEBI" id="CHEBI:29033"/>
    </cofactor>
</comment>
<feature type="compositionally biased region" description="Basic and acidic residues" evidence="13">
    <location>
        <begin position="203"/>
        <end position="217"/>
    </location>
</feature>
<evidence type="ECO:0000256" key="11">
    <source>
        <dbReference type="PROSITE-ProRule" id="PRU00175"/>
    </source>
</evidence>
<dbReference type="InterPro" id="IPR001841">
    <property type="entry name" value="Znf_RING"/>
</dbReference>
<evidence type="ECO:0000256" key="13">
    <source>
        <dbReference type="SAM" id="MobiDB-lite"/>
    </source>
</evidence>
<keyword evidence="17" id="KW-1185">Reference proteome</keyword>
<keyword evidence="12" id="KW-0175">Coiled coil</keyword>
<feature type="compositionally biased region" description="Basic and acidic residues" evidence="13">
    <location>
        <begin position="86"/>
        <end position="100"/>
    </location>
</feature>
<comment type="similarity">
    <text evidence="3">Belongs to the JARID1 histone demethylase family.</text>
</comment>
<dbReference type="GO" id="GO:0016491">
    <property type="term" value="F:oxidoreductase activity"/>
    <property type="evidence" value="ECO:0007669"/>
    <property type="project" value="UniProtKB-KW"/>
</dbReference>
<evidence type="ECO:0008006" key="18">
    <source>
        <dbReference type="Google" id="ProtNLM"/>
    </source>
</evidence>
<keyword evidence="6" id="KW-0862">Zinc</keyword>
<dbReference type="SUPFAM" id="SSF51197">
    <property type="entry name" value="Clavaminate synthase-like"/>
    <property type="match status" value="1"/>
</dbReference>
<feature type="region of interest" description="Disordered" evidence="13">
    <location>
        <begin position="57"/>
        <end position="234"/>
    </location>
</feature>
<comment type="function">
    <text evidence="10">May function as histone H3 lysine demethylase and be involved in regulation of gene expression.</text>
</comment>
<protein>
    <recommendedName>
        <fullName evidence="18">Lysine-specific demethylase JMJ25-like</fullName>
    </recommendedName>
</protein>
<dbReference type="FunFam" id="2.60.120.650:FF:000026">
    <property type="entry name" value="Transcription factor jumonji domain-containing protein"/>
    <property type="match status" value="1"/>
</dbReference>
<dbReference type="Pfam" id="PF02373">
    <property type="entry name" value="JmjC"/>
    <property type="match status" value="1"/>
</dbReference>
<feature type="domain" description="RING-type" evidence="14">
    <location>
        <begin position="243"/>
        <end position="290"/>
    </location>
</feature>
<dbReference type="EMBL" id="JBJKTR010000020">
    <property type="protein sequence ID" value="KAL3330300.1"/>
    <property type="molecule type" value="Genomic_DNA"/>
</dbReference>
<evidence type="ECO:0000256" key="5">
    <source>
        <dbReference type="ARBA" id="ARBA00022771"/>
    </source>
</evidence>
<keyword evidence="8" id="KW-0408">Iron</keyword>
<keyword evidence="9" id="KW-0539">Nucleus</keyword>
<feature type="region of interest" description="Disordered" evidence="13">
    <location>
        <begin position="979"/>
        <end position="1010"/>
    </location>
</feature>
<dbReference type="Gene3D" id="2.60.120.650">
    <property type="entry name" value="Cupin"/>
    <property type="match status" value="1"/>
</dbReference>
<reference evidence="16 17" key="1">
    <citation type="submission" date="2024-05" db="EMBL/GenBank/DDBJ databases">
        <title>De novo assembly of an allotetraploid wild potato.</title>
        <authorList>
            <person name="Hosaka A.J."/>
        </authorList>
    </citation>
    <scope>NUCLEOTIDE SEQUENCE [LARGE SCALE GENOMIC DNA]</scope>
    <source>
        <tissue evidence="16">Young leaves</tissue>
    </source>
</reference>
<accession>A0ABD2REV7</accession>
<feature type="compositionally biased region" description="Basic and acidic residues" evidence="13">
    <location>
        <begin position="132"/>
        <end position="144"/>
    </location>
</feature>
<feature type="compositionally biased region" description="Polar residues" evidence="13">
    <location>
        <begin position="979"/>
        <end position="996"/>
    </location>
</feature>
<evidence type="ECO:0000313" key="17">
    <source>
        <dbReference type="Proteomes" id="UP001627284"/>
    </source>
</evidence>
<evidence type="ECO:0000259" key="15">
    <source>
        <dbReference type="PROSITE" id="PS51184"/>
    </source>
</evidence>
<evidence type="ECO:0000256" key="2">
    <source>
        <dbReference type="ARBA" id="ARBA00004123"/>
    </source>
</evidence>
<evidence type="ECO:0000256" key="10">
    <source>
        <dbReference type="ARBA" id="ARBA00060112"/>
    </source>
</evidence>
<keyword evidence="7" id="KW-0560">Oxidoreductase</keyword>
<comment type="caution">
    <text evidence="16">The sequence shown here is derived from an EMBL/GenBank/DDBJ whole genome shotgun (WGS) entry which is preliminary data.</text>
</comment>
<feature type="compositionally biased region" description="Basic and acidic residues" evidence="13">
    <location>
        <begin position="16"/>
        <end position="34"/>
    </location>
</feature>
<name>A0ABD2REV7_9SOLN</name>
<evidence type="ECO:0000256" key="4">
    <source>
        <dbReference type="ARBA" id="ARBA00022723"/>
    </source>
</evidence>
<dbReference type="InterPro" id="IPR045109">
    <property type="entry name" value="LSDs-like"/>
</dbReference>
<feature type="compositionally biased region" description="Basic and acidic residues" evidence="13">
    <location>
        <begin position="173"/>
        <end position="188"/>
    </location>
</feature>
<evidence type="ECO:0000256" key="9">
    <source>
        <dbReference type="ARBA" id="ARBA00023242"/>
    </source>
</evidence>
<dbReference type="PANTHER" id="PTHR12549:SF11">
    <property type="entry name" value="LYSINE-SPECIFIC DEMETHYLASE JMJ25"/>
    <property type="match status" value="1"/>
</dbReference>
<feature type="region of interest" description="Disordered" evidence="13">
    <location>
        <begin position="1"/>
        <end position="34"/>
    </location>
</feature>
<feature type="coiled-coil region" evidence="12">
    <location>
        <begin position="1739"/>
        <end position="1780"/>
    </location>
</feature>
<evidence type="ECO:0000256" key="6">
    <source>
        <dbReference type="ARBA" id="ARBA00022833"/>
    </source>
</evidence>
<dbReference type="PROSITE" id="PS50089">
    <property type="entry name" value="ZF_RING_2"/>
    <property type="match status" value="1"/>
</dbReference>
<evidence type="ECO:0000256" key="7">
    <source>
        <dbReference type="ARBA" id="ARBA00023002"/>
    </source>
</evidence>
<keyword evidence="5 11" id="KW-0863">Zinc-finger</keyword>
<evidence type="ECO:0000256" key="12">
    <source>
        <dbReference type="SAM" id="Coils"/>
    </source>
</evidence>
<dbReference type="InterPro" id="IPR003347">
    <property type="entry name" value="JmjC_dom"/>
</dbReference>
<gene>
    <name evidence="16" type="ORF">AABB24_034246</name>
</gene>
<dbReference type="PANTHER" id="PTHR12549">
    <property type="entry name" value="JMJC DOMAIN-CONTAINING HISTONE DEMETHYLATION PROTEIN"/>
    <property type="match status" value="1"/>
</dbReference>
<dbReference type="GO" id="GO:0005634">
    <property type="term" value="C:nucleus"/>
    <property type="evidence" value="ECO:0007669"/>
    <property type="project" value="UniProtKB-SubCell"/>
</dbReference>
<evidence type="ECO:0000256" key="1">
    <source>
        <dbReference type="ARBA" id="ARBA00001954"/>
    </source>
</evidence>
<evidence type="ECO:0000313" key="16">
    <source>
        <dbReference type="EMBL" id="KAL3330300.1"/>
    </source>
</evidence>
<dbReference type="SMART" id="SM00558">
    <property type="entry name" value="JmjC"/>
    <property type="match status" value="1"/>
</dbReference>